<dbReference type="CDD" id="cd07516">
    <property type="entry name" value="HAD_Pase"/>
    <property type="match status" value="1"/>
</dbReference>
<dbReference type="InterPro" id="IPR023214">
    <property type="entry name" value="HAD_sf"/>
</dbReference>
<dbReference type="Gene3D" id="3.40.50.1000">
    <property type="entry name" value="HAD superfamily/HAD-like"/>
    <property type="match status" value="1"/>
</dbReference>
<dbReference type="InterPro" id="IPR000150">
    <property type="entry name" value="Cof"/>
</dbReference>
<dbReference type="EMBL" id="JAESWA010000019">
    <property type="protein sequence ID" value="MBL4931341.1"/>
    <property type="molecule type" value="Genomic_DNA"/>
</dbReference>
<dbReference type="NCBIfam" id="TIGR01484">
    <property type="entry name" value="HAD-SF-IIB"/>
    <property type="match status" value="1"/>
</dbReference>
<proteinExistence type="predicted"/>
<dbReference type="InterPro" id="IPR006379">
    <property type="entry name" value="HAD-SF_hydro_IIB"/>
</dbReference>
<name>A0A937FH56_9CLOT</name>
<dbReference type="SFLD" id="SFLDG01144">
    <property type="entry name" value="C2.B.4:_PGP_Like"/>
    <property type="match status" value="1"/>
</dbReference>
<organism evidence="1 2">
    <name type="scientific">Clostridium paridis</name>
    <dbReference type="NCBI Taxonomy" id="2803863"/>
    <lineage>
        <taxon>Bacteria</taxon>
        <taxon>Bacillati</taxon>
        <taxon>Bacillota</taxon>
        <taxon>Clostridia</taxon>
        <taxon>Eubacteriales</taxon>
        <taxon>Clostridiaceae</taxon>
        <taxon>Clostridium</taxon>
    </lineage>
</organism>
<dbReference type="PANTHER" id="PTHR10000:SF8">
    <property type="entry name" value="HAD SUPERFAMILY HYDROLASE-LIKE, TYPE 3"/>
    <property type="match status" value="1"/>
</dbReference>
<dbReference type="InterPro" id="IPR036412">
    <property type="entry name" value="HAD-like_sf"/>
</dbReference>
<dbReference type="Pfam" id="PF08282">
    <property type="entry name" value="Hydrolase_3"/>
    <property type="match status" value="1"/>
</dbReference>
<sequence length="271" mass="30234">MYKLIALDMDGTILKNDTTISERTKNAVKLAKKCGIKVVLASGRPMEAINSYLEELDLISEEDFVLSYNGAIVQNTGTKEKIVSNLLTGKDAHILYKLSLDMGVDINGFSKFHGLVAPKNNLYIQIQCDEINKPLVQMDFYEIKEDDEITKIIMTEDAEILSRGIELIPDNIYEEYTVLKSDKSFLEFLNRDSNKGKGLEYLANHLGIAREEIISVGDAENDMHMIEFAGLGVAMGNASDDIKKIADYIAPTNEEDGVAHVIETFILSDKQ</sequence>
<protein>
    <submittedName>
        <fullName evidence="1">HAD family phosphatase</fullName>
    </submittedName>
</protein>
<keyword evidence="2" id="KW-1185">Reference proteome</keyword>
<dbReference type="GO" id="GO:0000287">
    <property type="term" value="F:magnesium ion binding"/>
    <property type="evidence" value="ECO:0007669"/>
    <property type="project" value="TreeGrafter"/>
</dbReference>
<gene>
    <name evidence="1" type="ORF">JK634_05950</name>
</gene>
<evidence type="ECO:0000313" key="1">
    <source>
        <dbReference type="EMBL" id="MBL4931341.1"/>
    </source>
</evidence>
<comment type="caution">
    <text evidence="1">The sequence shown here is derived from an EMBL/GenBank/DDBJ whole genome shotgun (WGS) entry which is preliminary data.</text>
</comment>
<dbReference type="RefSeq" id="WP_202766723.1">
    <property type="nucleotide sequence ID" value="NZ_JAESWA010000019.1"/>
</dbReference>
<dbReference type="PANTHER" id="PTHR10000">
    <property type="entry name" value="PHOSPHOSERINE PHOSPHATASE"/>
    <property type="match status" value="1"/>
</dbReference>
<dbReference type="GO" id="GO:0005829">
    <property type="term" value="C:cytosol"/>
    <property type="evidence" value="ECO:0007669"/>
    <property type="project" value="TreeGrafter"/>
</dbReference>
<dbReference type="SFLD" id="SFLDG01140">
    <property type="entry name" value="C2.B:_Phosphomannomutase_and_P"/>
    <property type="match status" value="1"/>
</dbReference>
<dbReference type="GO" id="GO:0016791">
    <property type="term" value="F:phosphatase activity"/>
    <property type="evidence" value="ECO:0007669"/>
    <property type="project" value="TreeGrafter"/>
</dbReference>
<dbReference type="AlphaFoldDB" id="A0A937FH56"/>
<dbReference type="SFLD" id="SFLDS00003">
    <property type="entry name" value="Haloacid_Dehalogenase"/>
    <property type="match status" value="1"/>
</dbReference>
<dbReference type="SUPFAM" id="SSF56784">
    <property type="entry name" value="HAD-like"/>
    <property type="match status" value="1"/>
</dbReference>
<reference evidence="1" key="1">
    <citation type="submission" date="2021-01" db="EMBL/GenBank/DDBJ databases">
        <title>Genome public.</title>
        <authorList>
            <person name="Liu C."/>
            <person name="Sun Q."/>
        </authorList>
    </citation>
    <scope>NUCLEOTIDE SEQUENCE</scope>
    <source>
        <strain evidence="1">YIM B02565</strain>
    </source>
</reference>
<accession>A0A937FH56</accession>
<dbReference type="PROSITE" id="PS01229">
    <property type="entry name" value="COF_2"/>
    <property type="match status" value="1"/>
</dbReference>
<dbReference type="NCBIfam" id="TIGR00099">
    <property type="entry name" value="Cof-subfamily"/>
    <property type="match status" value="1"/>
</dbReference>
<evidence type="ECO:0000313" key="2">
    <source>
        <dbReference type="Proteomes" id="UP000623681"/>
    </source>
</evidence>
<dbReference type="Proteomes" id="UP000623681">
    <property type="component" value="Unassembled WGS sequence"/>
</dbReference>
<dbReference type="Gene3D" id="3.30.1240.10">
    <property type="match status" value="1"/>
</dbReference>